<evidence type="ECO:0008006" key="3">
    <source>
        <dbReference type="Google" id="ProtNLM"/>
    </source>
</evidence>
<dbReference type="Proteomes" id="UP000660708">
    <property type="component" value="Unassembled WGS sequence"/>
</dbReference>
<name>A0A8I0MW22_9GAMM</name>
<proteinExistence type="predicted"/>
<accession>A0A8I0MW22</accession>
<keyword evidence="2" id="KW-1185">Reference proteome</keyword>
<evidence type="ECO:0000313" key="2">
    <source>
        <dbReference type="Proteomes" id="UP000660708"/>
    </source>
</evidence>
<comment type="caution">
    <text evidence="1">The sequence shown here is derived from an EMBL/GenBank/DDBJ whole genome shotgun (WGS) entry which is preliminary data.</text>
</comment>
<dbReference type="AlphaFoldDB" id="A0A8I0MW22"/>
<gene>
    <name evidence="1" type="ORF">PPEP_a3065</name>
</gene>
<sequence>MTPYGEVSSTNELYIFKRGEPAVVQLKGFPANKQIYISDCRCEVKIQNQHSSNFFLIKRLNLVDKAFTDVYGEAEIKIGAILATSGNGQPYVDGSYTGKVSIVIEY</sequence>
<organism evidence="1 2">
    <name type="scientific">Pseudoalteromonas peptidolytica F12-50-A1</name>
    <dbReference type="NCBI Taxonomy" id="1315280"/>
    <lineage>
        <taxon>Bacteria</taxon>
        <taxon>Pseudomonadati</taxon>
        <taxon>Pseudomonadota</taxon>
        <taxon>Gammaproteobacteria</taxon>
        <taxon>Alteromonadales</taxon>
        <taxon>Pseudoalteromonadaceae</taxon>
        <taxon>Pseudoalteromonas</taxon>
    </lineage>
</organism>
<dbReference type="EMBL" id="AQHF01000024">
    <property type="protein sequence ID" value="MBE0346925.1"/>
    <property type="molecule type" value="Genomic_DNA"/>
</dbReference>
<reference evidence="1 2" key="1">
    <citation type="submission" date="2015-06" db="EMBL/GenBank/DDBJ databases">
        <title>Genome sequence of Pseudoalteromonas peptidolytica.</title>
        <authorList>
            <person name="Xie B.-B."/>
            <person name="Rong J.-C."/>
            <person name="Qin Q.-L."/>
            <person name="Zhang Y.-Z."/>
        </authorList>
    </citation>
    <scope>NUCLEOTIDE SEQUENCE [LARGE SCALE GENOMIC DNA]</scope>
    <source>
        <strain evidence="1 2">F12-50-A1</strain>
    </source>
</reference>
<protein>
    <recommendedName>
        <fullName evidence="3">DUF4402 domain-containing protein</fullName>
    </recommendedName>
</protein>
<evidence type="ECO:0000313" key="1">
    <source>
        <dbReference type="EMBL" id="MBE0346925.1"/>
    </source>
</evidence>